<protein>
    <submittedName>
        <fullName evidence="1">Uncharacterized protein</fullName>
    </submittedName>
</protein>
<gene>
    <name evidence="1" type="ORF">AVDCRST_MAG81-891</name>
</gene>
<accession>A0A6J4UYH9</accession>
<organism evidence="1">
    <name type="scientific">uncultured Synechococcales cyanobacterium</name>
    <dbReference type="NCBI Taxonomy" id="1936017"/>
    <lineage>
        <taxon>Bacteria</taxon>
        <taxon>Bacillati</taxon>
        <taxon>Cyanobacteriota</taxon>
        <taxon>Cyanophyceae</taxon>
        <taxon>Synechococcales</taxon>
        <taxon>environmental samples</taxon>
    </lineage>
</organism>
<name>A0A6J4UYH9_9CYAN</name>
<evidence type="ECO:0000313" key="1">
    <source>
        <dbReference type="EMBL" id="CAA9562073.1"/>
    </source>
</evidence>
<dbReference type="Gene3D" id="3.30.1120.10">
    <property type="match status" value="1"/>
</dbReference>
<reference evidence="1" key="1">
    <citation type="submission" date="2020-02" db="EMBL/GenBank/DDBJ databases">
        <authorList>
            <person name="Meier V. D."/>
        </authorList>
    </citation>
    <scope>NUCLEOTIDE SEQUENCE</scope>
    <source>
        <strain evidence="1">AVDCRST_MAG81</strain>
    </source>
</reference>
<sequence>MELYNLETDISEQQDVTTEYPEVGQTIEESYRQVALNRRNFLFIPNRMSPTTPYKSRFTLVGFSLAIAQFR</sequence>
<dbReference type="AlphaFoldDB" id="A0A6J4UYH9"/>
<proteinExistence type="predicted"/>
<dbReference type="EMBL" id="CADCWO010000046">
    <property type="protein sequence ID" value="CAA9562073.1"/>
    <property type="molecule type" value="Genomic_DNA"/>
</dbReference>